<dbReference type="AlphaFoldDB" id="A0A6A6Q415"/>
<evidence type="ECO:0000313" key="3">
    <source>
        <dbReference type="Proteomes" id="UP000799767"/>
    </source>
</evidence>
<dbReference type="GeneID" id="54479524"/>
<feature type="compositionally biased region" description="Polar residues" evidence="1">
    <location>
        <begin position="48"/>
        <end position="60"/>
    </location>
</feature>
<feature type="region of interest" description="Disordered" evidence="1">
    <location>
        <begin position="199"/>
        <end position="218"/>
    </location>
</feature>
<feature type="region of interest" description="Disordered" evidence="1">
    <location>
        <begin position="1"/>
        <end position="63"/>
    </location>
</feature>
<feature type="region of interest" description="Disordered" evidence="1">
    <location>
        <begin position="84"/>
        <end position="133"/>
    </location>
</feature>
<dbReference type="EMBL" id="MU001631">
    <property type="protein sequence ID" value="KAF2487198.1"/>
    <property type="molecule type" value="Genomic_DNA"/>
</dbReference>
<feature type="region of interest" description="Disordered" evidence="1">
    <location>
        <begin position="149"/>
        <end position="192"/>
    </location>
</feature>
<accession>A0A6A6Q415</accession>
<organism evidence="2 3">
    <name type="scientific">Neohortaea acidophila</name>
    <dbReference type="NCBI Taxonomy" id="245834"/>
    <lineage>
        <taxon>Eukaryota</taxon>
        <taxon>Fungi</taxon>
        <taxon>Dikarya</taxon>
        <taxon>Ascomycota</taxon>
        <taxon>Pezizomycotina</taxon>
        <taxon>Dothideomycetes</taxon>
        <taxon>Dothideomycetidae</taxon>
        <taxon>Mycosphaerellales</taxon>
        <taxon>Teratosphaeriaceae</taxon>
        <taxon>Neohortaea</taxon>
    </lineage>
</organism>
<keyword evidence="3" id="KW-1185">Reference proteome</keyword>
<evidence type="ECO:0000256" key="1">
    <source>
        <dbReference type="SAM" id="MobiDB-lite"/>
    </source>
</evidence>
<name>A0A6A6Q415_9PEZI</name>
<feature type="compositionally biased region" description="Polar residues" evidence="1">
    <location>
        <begin position="407"/>
        <end position="433"/>
    </location>
</feature>
<feature type="compositionally biased region" description="Polar residues" evidence="1">
    <location>
        <begin position="449"/>
        <end position="465"/>
    </location>
</feature>
<feature type="compositionally biased region" description="Basic and acidic residues" evidence="1">
    <location>
        <begin position="466"/>
        <end position="478"/>
    </location>
</feature>
<dbReference type="RefSeq" id="XP_033593767.1">
    <property type="nucleotide sequence ID" value="XM_033738522.1"/>
</dbReference>
<feature type="compositionally biased region" description="Polar residues" evidence="1">
    <location>
        <begin position="115"/>
        <end position="124"/>
    </location>
</feature>
<feature type="region of interest" description="Disordered" evidence="1">
    <location>
        <begin position="346"/>
        <end position="496"/>
    </location>
</feature>
<feature type="compositionally biased region" description="Basic and acidic residues" evidence="1">
    <location>
        <begin position="206"/>
        <end position="218"/>
    </location>
</feature>
<feature type="compositionally biased region" description="Low complexity" evidence="1">
    <location>
        <begin position="33"/>
        <end position="47"/>
    </location>
</feature>
<reference evidence="2" key="1">
    <citation type="journal article" date="2020" name="Stud. Mycol.">
        <title>101 Dothideomycetes genomes: a test case for predicting lifestyles and emergence of pathogens.</title>
        <authorList>
            <person name="Haridas S."/>
            <person name="Albert R."/>
            <person name="Binder M."/>
            <person name="Bloem J."/>
            <person name="Labutti K."/>
            <person name="Salamov A."/>
            <person name="Andreopoulos B."/>
            <person name="Baker S."/>
            <person name="Barry K."/>
            <person name="Bills G."/>
            <person name="Bluhm B."/>
            <person name="Cannon C."/>
            <person name="Castanera R."/>
            <person name="Culley D."/>
            <person name="Daum C."/>
            <person name="Ezra D."/>
            <person name="Gonzalez J."/>
            <person name="Henrissat B."/>
            <person name="Kuo A."/>
            <person name="Liang C."/>
            <person name="Lipzen A."/>
            <person name="Lutzoni F."/>
            <person name="Magnuson J."/>
            <person name="Mondo S."/>
            <person name="Nolan M."/>
            <person name="Ohm R."/>
            <person name="Pangilinan J."/>
            <person name="Park H.-J."/>
            <person name="Ramirez L."/>
            <person name="Alfaro M."/>
            <person name="Sun H."/>
            <person name="Tritt A."/>
            <person name="Yoshinaga Y."/>
            <person name="Zwiers L.-H."/>
            <person name="Turgeon B."/>
            <person name="Goodwin S."/>
            <person name="Spatafora J."/>
            <person name="Crous P."/>
            <person name="Grigoriev I."/>
        </authorList>
    </citation>
    <scope>NUCLEOTIDE SEQUENCE</scope>
    <source>
        <strain evidence="2">CBS 113389</strain>
    </source>
</reference>
<feature type="compositionally biased region" description="Basic residues" evidence="1">
    <location>
        <begin position="486"/>
        <end position="496"/>
    </location>
</feature>
<dbReference type="Proteomes" id="UP000799767">
    <property type="component" value="Unassembled WGS sequence"/>
</dbReference>
<proteinExistence type="predicted"/>
<sequence length="496" mass="52801">MVPSTTSKAPRSRKARSPTPTPSPKGLSKASVSKYKSGASISGSSKSVRPQTRGSKQSALHNRLMVKKLNEAFDEEENDILAQKLTDALAEDQHQPNGHDTAAPQATSPLHEPITNKSQELNNPTKRKHVGEIFQPAKRVQILAGLALPPGATSWGTEEPGIEILPAPLNGTLARQEAARNPPQPKKLEIVDPEKYAFDDQFAPPTEHERHRRQIESFESKAAELKLRKEEKDARRAAAFQKKKEADMKKLDPYAGLPDAETEDYEKGVAAPVTTPVTEAQEKPEPVPSVPAVVPAAPIPAASNKRKHDDDNNDTTSAPLYKPEIKRRKVNPVKSRLFTSLAAAGGIVPAPATPNGGEASLTSAQQAQAKSISALEQGKGAGLANGKGEEPVLRQGTEQPALASPVAPSTTEQHITLPGSQSTNPTEDATPGTQPRPKATAAKAPHAANQSTPIAPNSEGNNATAQEKRSGRPAKEPENAAQKQTPAKKRARKSGS</sequence>
<evidence type="ECO:0000313" key="2">
    <source>
        <dbReference type="EMBL" id="KAF2487198.1"/>
    </source>
</evidence>
<feature type="region of interest" description="Disordered" evidence="1">
    <location>
        <begin position="226"/>
        <end position="333"/>
    </location>
</feature>
<feature type="compositionally biased region" description="Low complexity" evidence="1">
    <location>
        <begin position="437"/>
        <end position="448"/>
    </location>
</feature>
<feature type="compositionally biased region" description="Basic and acidic residues" evidence="1">
    <location>
        <begin position="226"/>
        <end position="252"/>
    </location>
</feature>
<feature type="compositionally biased region" description="Low complexity" evidence="1">
    <location>
        <begin position="290"/>
        <end position="302"/>
    </location>
</feature>
<gene>
    <name evidence="2" type="ORF">BDY17DRAFT_5779</name>
</gene>
<protein>
    <submittedName>
        <fullName evidence="2">Uncharacterized protein</fullName>
    </submittedName>
</protein>